<organism evidence="2">
    <name type="scientific">uncultured Nocardioides sp</name>
    <dbReference type="NCBI Taxonomy" id="198441"/>
    <lineage>
        <taxon>Bacteria</taxon>
        <taxon>Bacillati</taxon>
        <taxon>Actinomycetota</taxon>
        <taxon>Actinomycetes</taxon>
        <taxon>Propionibacteriales</taxon>
        <taxon>Nocardioidaceae</taxon>
        <taxon>Nocardioides</taxon>
        <taxon>environmental samples</taxon>
    </lineage>
</organism>
<feature type="compositionally biased region" description="Basic residues" evidence="1">
    <location>
        <begin position="1"/>
        <end position="10"/>
    </location>
</feature>
<feature type="compositionally biased region" description="Low complexity" evidence="1">
    <location>
        <begin position="108"/>
        <end position="117"/>
    </location>
</feature>
<feature type="compositionally biased region" description="Basic residues" evidence="1">
    <location>
        <begin position="141"/>
        <end position="154"/>
    </location>
</feature>
<feature type="non-terminal residue" evidence="2">
    <location>
        <position position="1"/>
    </location>
</feature>
<dbReference type="EMBL" id="CADCUM010000119">
    <property type="protein sequence ID" value="CAA9402017.1"/>
    <property type="molecule type" value="Genomic_DNA"/>
</dbReference>
<feature type="non-terminal residue" evidence="2">
    <location>
        <position position="190"/>
    </location>
</feature>
<feature type="compositionally biased region" description="Basic and acidic residues" evidence="1">
    <location>
        <begin position="24"/>
        <end position="48"/>
    </location>
</feature>
<sequence>DPGARRLHRPPARDGAPAAAAHDVPAHGRGDERGRGRPRPGDHPRERVVPPPAAPRGRGARRRGRGEDPRRHGQALPLRRDPRGTAHRRHQPPGPRGRRPRHGRRGRAPGAAGRTGPVLLQRPRSLGACGDVEPGPGPAARRLHAAARRRGPRRHAGDRPRQRHVDRVRHDGRAHRRRRPLEPCTRGDTM</sequence>
<feature type="region of interest" description="Disordered" evidence="1">
    <location>
        <begin position="1"/>
        <end position="190"/>
    </location>
</feature>
<feature type="compositionally biased region" description="Basic residues" evidence="1">
    <location>
        <begin position="85"/>
        <end position="107"/>
    </location>
</feature>
<gene>
    <name evidence="2" type="ORF">AVDCRST_MAG32-3023</name>
</gene>
<proteinExistence type="predicted"/>
<accession>A0A6J4P0Z1</accession>
<name>A0A6J4P0Z1_9ACTN</name>
<reference evidence="2" key="1">
    <citation type="submission" date="2020-02" db="EMBL/GenBank/DDBJ databases">
        <authorList>
            <person name="Meier V. D."/>
        </authorList>
    </citation>
    <scope>NUCLEOTIDE SEQUENCE</scope>
    <source>
        <strain evidence="2">AVDCRST_MAG32</strain>
    </source>
</reference>
<evidence type="ECO:0000313" key="2">
    <source>
        <dbReference type="EMBL" id="CAA9402017.1"/>
    </source>
</evidence>
<dbReference type="AlphaFoldDB" id="A0A6J4P0Z1"/>
<evidence type="ECO:0000256" key="1">
    <source>
        <dbReference type="SAM" id="MobiDB-lite"/>
    </source>
</evidence>
<protein>
    <submittedName>
        <fullName evidence="2">Transcriptional regulator</fullName>
    </submittedName>
</protein>
<feature type="compositionally biased region" description="Basic and acidic residues" evidence="1">
    <location>
        <begin position="155"/>
        <end position="171"/>
    </location>
</feature>
<feature type="compositionally biased region" description="Low complexity" evidence="1">
    <location>
        <begin position="13"/>
        <end position="23"/>
    </location>
</feature>